<dbReference type="CDD" id="cd03128">
    <property type="entry name" value="GAT_1"/>
    <property type="match status" value="1"/>
</dbReference>
<feature type="region of interest" description="Disordered" evidence="1">
    <location>
        <begin position="1053"/>
        <end position="1108"/>
    </location>
</feature>
<keyword evidence="2" id="KW-0472">Membrane</keyword>
<dbReference type="RefSeq" id="WP_341471668.1">
    <property type="nucleotide sequence ID" value="NZ_CP128400.1"/>
</dbReference>
<feature type="domain" description="VWFA" evidence="3">
    <location>
        <begin position="417"/>
        <end position="595"/>
    </location>
</feature>
<dbReference type="SUPFAM" id="SSF53300">
    <property type="entry name" value="vWA-like"/>
    <property type="match status" value="2"/>
</dbReference>
<keyword evidence="2" id="KW-0812">Transmembrane</keyword>
<gene>
    <name evidence="4" type="ORF">HXX08_18720</name>
    <name evidence="5" type="ORF">OZ401_003426</name>
</gene>
<dbReference type="PANTHER" id="PTHR37947">
    <property type="entry name" value="BLL2462 PROTEIN"/>
    <property type="match status" value="1"/>
</dbReference>
<evidence type="ECO:0000259" key="3">
    <source>
        <dbReference type="PROSITE" id="PS50234"/>
    </source>
</evidence>
<organism evidence="4 6">
    <name type="scientific">Candidatus Chlorohelix allophototropha</name>
    <dbReference type="NCBI Taxonomy" id="3003348"/>
    <lineage>
        <taxon>Bacteria</taxon>
        <taxon>Bacillati</taxon>
        <taxon>Chloroflexota</taxon>
        <taxon>Chloroflexia</taxon>
        <taxon>Candidatus Chloroheliales</taxon>
        <taxon>Candidatus Chloroheliaceae</taxon>
        <taxon>Candidatus Chlorohelix</taxon>
    </lineage>
</organism>
<feature type="region of interest" description="Disordered" evidence="1">
    <location>
        <begin position="924"/>
        <end position="993"/>
    </location>
</feature>
<dbReference type="Pfam" id="PF00092">
    <property type="entry name" value="VWA"/>
    <property type="match status" value="1"/>
</dbReference>
<dbReference type="SMART" id="SM00327">
    <property type="entry name" value="VWA"/>
    <property type="match status" value="2"/>
</dbReference>
<dbReference type="Proteomes" id="UP001431572">
    <property type="component" value="Chromosome 2"/>
</dbReference>
<feature type="compositionally biased region" description="Basic and acidic residues" evidence="1">
    <location>
        <begin position="1090"/>
        <end position="1108"/>
    </location>
</feature>
<dbReference type="InterPro" id="IPR036465">
    <property type="entry name" value="vWFA_dom_sf"/>
</dbReference>
<feature type="region of interest" description="Disordered" evidence="1">
    <location>
        <begin position="1007"/>
        <end position="1028"/>
    </location>
</feature>
<dbReference type="PROSITE" id="PS50234">
    <property type="entry name" value="VWFA"/>
    <property type="match status" value="1"/>
</dbReference>
<dbReference type="Pfam" id="PF13519">
    <property type="entry name" value="VWA_2"/>
    <property type="match status" value="1"/>
</dbReference>
<feature type="compositionally biased region" description="Low complexity" evidence="1">
    <location>
        <begin position="959"/>
        <end position="972"/>
    </location>
</feature>
<sequence>MPNISFGYPQALFLLLLLPLVYLIARPGKNRIPTRTLLRRRNRRWSVGVRLLIVTLLVLTIADIQLITQSDKLAVVFLLDGSDSVGAGGKQQGTNFIRQASEKMKGNQEYGVAVFGQDVCIEKVVDKQQHFDNPTCAPGTNYTNLAEAVRLGTSMLPNDSQRRLVLISDGNQNLDEVRSAAKLAAAAGVQIDVVPLEQTDGPEVAVGNISVPSNLREGEQFSLTVNIDSNYEGSTKLYILQQNQVVSESQVTLKKGSNTFTQSLTATSKGFVNYTVRIIPDRDTLDQNNEANAYSVVKGKPRVLLVDGHPDEQEAANLQNALTAGEIEPTIIPPERFPNLTDLAQYDALVLVDVPASSLTANNMNVIQAYVKNLGKGMIVVGGEESYGLGGYFRTPLEEMLPVELQLPNKLQAPSVAMALVIDRSGSMADAYNGPGAGASGVPKIEIAKDAAYLAATQLNNSDQVGVVTFDTTAQWVVNLAPMGNPSNLVSAIGRIAPGGGTQISTGLSAAVDELKKATAQNKHIILLTDGQDADNTSYDALIAEANKANITISTVGLGEDVDEKRLKGLADQGGGRYYFVTDPSNLPKIFTKETHLAYRSYIIEEPFIPTVNAPSPILKGITATPQLLGYVGTKIKPLATTALVTGRGDPLLAHWQVGLGRVVAWTSDAKARWATDWLKWNDFPRFWAQTVRWTIAESETGGMQVSTKIVGNKVQISADAINNSSQYLNGLDINANVVNSNLNGGSEEVTLSQTAPGHYEGSFVPKNTGSYIINVQGGANNNTVTVDNGQVADVGNLSQTVGAVASYSPEYKQLGTNKPLLDEIASLTSGYTLSNPEEAFNDNLQHTSRSQSLWPILLALLLLLYPLDIGLRRVNLSPRALLNGFRKRKQEEPERAAEFEATMVSPEVSRLFMAKERAYAHTGAHHTETETHRSGASLSNNGELGAKSGVASETRPFVSSSSRNSAPPVSAKPTTASVNPKVVSEPTPEAEEETVYGAMARRFNRTPSAPISRVDEKPATAQPAKTPLVDPEEEAVLGIKIPVRPVTKIETVLATPTQPKSAPSKIPEPEPVSGEESGMTGRLLRAKRRVYEERSRKDEETTQQKEN</sequence>
<dbReference type="Gene3D" id="3.40.50.410">
    <property type="entry name" value="von Willebrand factor, type A domain"/>
    <property type="match status" value="2"/>
</dbReference>
<evidence type="ECO:0000313" key="4">
    <source>
        <dbReference type="EMBL" id="NWJ47892.1"/>
    </source>
</evidence>
<reference evidence="4 6" key="1">
    <citation type="submission" date="2020-06" db="EMBL/GenBank/DDBJ databases">
        <title>Anoxygenic phototrophic Chloroflexota member uses a Type I reaction center.</title>
        <authorList>
            <person name="Tsuji J.M."/>
            <person name="Shaw N.A."/>
            <person name="Nagashima S."/>
            <person name="Venkiteswaran J."/>
            <person name="Schiff S.L."/>
            <person name="Hanada S."/>
            <person name="Tank M."/>
            <person name="Neufeld J.D."/>
        </authorList>
    </citation>
    <scope>NUCLEOTIDE SEQUENCE [LARGE SCALE GENOMIC DNA]</scope>
    <source>
        <strain evidence="4">L227-S17</strain>
    </source>
</reference>
<dbReference type="SUPFAM" id="SSF52317">
    <property type="entry name" value="Class I glutamine amidotransferase-like"/>
    <property type="match status" value="1"/>
</dbReference>
<dbReference type="CDD" id="cd00198">
    <property type="entry name" value="vWFA"/>
    <property type="match status" value="1"/>
</dbReference>
<dbReference type="Proteomes" id="UP000521676">
    <property type="component" value="Unassembled WGS sequence"/>
</dbReference>
<dbReference type="AlphaFoldDB" id="A0A8T7M7G6"/>
<proteinExistence type="predicted"/>
<evidence type="ECO:0000256" key="1">
    <source>
        <dbReference type="SAM" id="MobiDB-lite"/>
    </source>
</evidence>
<dbReference type="EMBL" id="CP128400">
    <property type="protein sequence ID" value="WJW69796.1"/>
    <property type="molecule type" value="Genomic_DNA"/>
</dbReference>
<dbReference type="Pfam" id="PF07090">
    <property type="entry name" value="GATase1_like"/>
    <property type="match status" value="1"/>
</dbReference>
<feature type="transmembrane region" description="Helical" evidence="2">
    <location>
        <begin position="45"/>
        <end position="67"/>
    </location>
</feature>
<evidence type="ECO:0000313" key="7">
    <source>
        <dbReference type="Proteomes" id="UP001431572"/>
    </source>
</evidence>
<dbReference type="InterPro" id="IPR002035">
    <property type="entry name" value="VWF_A"/>
</dbReference>
<accession>A0A8T7M7G6</accession>
<dbReference type="Gene3D" id="3.40.50.880">
    <property type="match status" value="1"/>
</dbReference>
<protein>
    <submittedName>
        <fullName evidence="4">VWA domain-containing protein</fullName>
    </submittedName>
</protein>
<evidence type="ECO:0000256" key="2">
    <source>
        <dbReference type="SAM" id="Phobius"/>
    </source>
</evidence>
<keyword evidence="7" id="KW-1185">Reference proteome</keyword>
<evidence type="ECO:0000313" key="6">
    <source>
        <dbReference type="Proteomes" id="UP000521676"/>
    </source>
</evidence>
<reference evidence="5" key="2">
    <citation type="journal article" date="2024" name="Nature">
        <title>Anoxygenic phototroph of the Chloroflexota uses a type I reaction centre.</title>
        <authorList>
            <person name="Tsuji J.M."/>
            <person name="Shaw N.A."/>
            <person name="Nagashima S."/>
            <person name="Venkiteswaran J.J."/>
            <person name="Schiff S.L."/>
            <person name="Watanabe T."/>
            <person name="Fukui M."/>
            <person name="Hanada S."/>
            <person name="Tank M."/>
            <person name="Neufeld J.D."/>
        </authorList>
    </citation>
    <scope>NUCLEOTIDE SEQUENCE</scope>
    <source>
        <strain evidence="5">L227-S17</strain>
    </source>
</reference>
<name>A0A8T7M7G6_9CHLR</name>
<keyword evidence="2" id="KW-1133">Transmembrane helix</keyword>
<dbReference type="EMBL" id="JACATZ010000003">
    <property type="protein sequence ID" value="NWJ47892.1"/>
    <property type="molecule type" value="Genomic_DNA"/>
</dbReference>
<dbReference type="InterPro" id="IPR010768">
    <property type="entry name" value="GATase1-like"/>
</dbReference>
<feature type="compositionally biased region" description="Basic and acidic residues" evidence="1">
    <location>
        <begin position="924"/>
        <end position="934"/>
    </location>
</feature>
<evidence type="ECO:0000313" key="5">
    <source>
        <dbReference type="EMBL" id="WJW69796.1"/>
    </source>
</evidence>
<dbReference type="PANTHER" id="PTHR37947:SF2">
    <property type="entry name" value="VON WILLEBRAND FACTOR TYPE A"/>
    <property type="match status" value="1"/>
</dbReference>
<dbReference type="InterPro" id="IPR029062">
    <property type="entry name" value="Class_I_gatase-like"/>
</dbReference>
<feature type="transmembrane region" description="Helical" evidence="2">
    <location>
        <begin position="6"/>
        <end position="25"/>
    </location>
</feature>